<evidence type="ECO:0000313" key="2">
    <source>
        <dbReference type="EMBL" id="TNM71666.1"/>
    </source>
</evidence>
<dbReference type="AlphaFoldDB" id="A0A5C4Y873"/>
<evidence type="ECO:0000313" key="3">
    <source>
        <dbReference type="Proteomes" id="UP000313988"/>
    </source>
</evidence>
<protein>
    <submittedName>
        <fullName evidence="2">Uncharacterized protein</fullName>
    </submittedName>
</protein>
<organism evidence="2 3">
    <name type="scientific">Deinococcus radiopugnans ATCC 19172</name>
    <dbReference type="NCBI Taxonomy" id="585398"/>
    <lineage>
        <taxon>Bacteria</taxon>
        <taxon>Thermotogati</taxon>
        <taxon>Deinococcota</taxon>
        <taxon>Deinococci</taxon>
        <taxon>Deinococcales</taxon>
        <taxon>Deinococcaceae</taxon>
        <taxon>Deinococcus</taxon>
    </lineage>
</organism>
<feature type="region of interest" description="Disordered" evidence="1">
    <location>
        <begin position="1"/>
        <end position="48"/>
    </location>
</feature>
<name>A0A5C4Y873_9DEIO</name>
<evidence type="ECO:0000256" key="1">
    <source>
        <dbReference type="SAM" id="MobiDB-lite"/>
    </source>
</evidence>
<proteinExistence type="predicted"/>
<gene>
    <name evidence="2" type="ORF">FHR04_06865</name>
</gene>
<feature type="compositionally biased region" description="Low complexity" evidence="1">
    <location>
        <begin position="27"/>
        <end position="38"/>
    </location>
</feature>
<reference evidence="2 3" key="1">
    <citation type="submission" date="2019-06" db="EMBL/GenBank/DDBJ databases">
        <title>Genome sequence of Deinococcus radiopugnans ATCC 19172.</title>
        <authorList>
            <person name="Maclea K.S."/>
            <person name="Maynard C.R."/>
        </authorList>
    </citation>
    <scope>NUCLEOTIDE SEQUENCE [LARGE SCALE GENOMIC DNA]</scope>
    <source>
        <strain evidence="2 3">ATCC 19172</strain>
    </source>
</reference>
<dbReference type="Proteomes" id="UP000313988">
    <property type="component" value="Unassembled WGS sequence"/>
</dbReference>
<dbReference type="EMBL" id="VDMO01000006">
    <property type="protein sequence ID" value="TNM71666.1"/>
    <property type="molecule type" value="Genomic_DNA"/>
</dbReference>
<comment type="caution">
    <text evidence="2">The sequence shown here is derived from an EMBL/GenBank/DDBJ whole genome shotgun (WGS) entry which is preliminary data.</text>
</comment>
<sequence length="65" mass="6452">MGAPGRSRPAEGRPARPGQGWGGGRAPGRARPVGAPVREGQTGPWLTGRLAGPSAWVLIGASGSP</sequence>
<accession>A0A5C4Y873</accession>